<protein>
    <recommendedName>
        <fullName evidence="6">THAP-type domain-containing protein</fullName>
    </recommendedName>
</protein>
<gene>
    <name evidence="7" type="ORF">PHAECO_LOCUS2700</name>
</gene>
<evidence type="ECO:0000259" key="6">
    <source>
        <dbReference type="PROSITE" id="PS50950"/>
    </source>
</evidence>
<dbReference type="SMART" id="SM00692">
    <property type="entry name" value="DM3"/>
    <property type="match status" value="1"/>
</dbReference>
<dbReference type="Gene3D" id="6.20.210.20">
    <property type="entry name" value="THAP domain"/>
    <property type="match status" value="1"/>
</dbReference>
<evidence type="ECO:0000256" key="2">
    <source>
        <dbReference type="ARBA" id="ARBA00022771"/>
    </source>
</evidence>
<dbReference type="AlphaFoldDB" id="A0A9N9WY56"/>
<organism evidence="7 8">
    <name type="scientific">Phaedon cochleariae</name>
    <name type="common">Mustard beetle</name>
    <dbReference type="NCBI Taxonomy" id="80249"/>
    <lineage>
        <taxon>Eukaryota</taxon>
        <taxon>Metazoa</taxon>
        <taxon>Ecdysozoa</taxon>
        <taxon>Arthropoda</taxon>
        <taxon>Hexapoda</taxon>
        <taxon>Insecta</taxon>
        <taxon>Pterygota</taxon>
        <taxon>Neoptera</taxon>
        <taxon>Endopterygota</taxon>
        <taxon>Coleoptera</taxon>
        <taxon>Polyphaga</taxon>
        <taxon>Cucujiformia</taxon>
        <taxon>Chrysomeloidea</taxon>
        <taxon>Chrysomelidae</taxon>
        <taxon>Chrysomelinae</taxon>
        <taxon>Chrysomelini</taxon>
        <taxon>Phaedon</taxon>
    </lineage>
</organism>
<sequence length="197" mass="22745">MAEVSKTVQYCCVCNKNSRHEKNISFFRFPKDERRFAEWKAILQLEKIASYSSQYCYDHFRICSFHFDEKMFASMQKNRLKKSAIPIQPAAVAPSVAPVIPVELLEGPSVSSNPVELEDVLESATTSHGYKSNEFNGVTHRERQHVELAFGEPLNPDNLITTIISSPEGWNEGYSFIRRVMERKEMEVRALPNRERR</sequence>
<keyword evidence="8" id="KW-1185">Reference proteome</keyword>
<dbReference type="Pfam" id="PF05485">
    <property type="entry name" value="THAP"/>
    <property type="match status" value="1"/>
</dbReference>
<dbReference type="InterPro" id="IPR038441">
    <property type="entry name" value="THAP_Znf_sf"/>
</dbReference>
<reference evidence="7" key="2">
    <citation type="submission" date="2022-10" db="EMBL/GenBank/DDBJ databases">
        <authorList>
            <consortium name="ENA_rothamsted_submissions"/>
            <consortium name="culmorum"/>
            <person name="King R."/>
        </authorList>
    </citation>
    <scope>NUCLEOTIDE SEQUENCE</scope>
</reference>
<evidence type="ECO:0000313" key="7">
    <source>
        <dbReference type="EMBL" id="CAG9814653.1"/>
    </source>
</evidence>
<keyword evidence="4 5" id="KW-0238">DNA-binding</keyword>
<evidence type="ECO:0000256" key="1">
    <source>
        <dbReference type="ARBA" id="ARBA00022723"/>
    </source>
</evidence>
<keyword evidence="2 5" id="KW-0863">Zinc-finger</keyword>
<dbReference type="InterPro" id="IPR006612">
    <property type="entry name" value="THAP_Znf"/>
</dbReference>
<dbReference type="Proteomes" id="UP001153737">
    <property type="component" value="Chromosome 11"/>
</dbReference>
<evidence type="ECO:0000256" key="4">
    <source>
        <dbReference type="ARBA" id="ARBA00023125"/>
    </source>
</evidence>
<accession>A0A9N9WY56</accession>
<dbReference type="GO" id="GO:0043565">
    <property type="term" value="F:sequence-specific DNA binding"/>
    <property type="evidence" value="ECO:0007669"/>
    <property type="project" value="InterPro"/>
</dbReference>
<keyword evidence="1" id="KW-0479">Metal-binding</keyword>
<keyword evidence="3" id="KW-0862">Zinc</keyword>
<evidence type="ECO:0000256" key="3">
    <source>
        <dbReference type="ARBA" id="ARBA00022833"/>
    </source>
</evidence>
<dbReference type="EMBL" id="OU896717">
    <property type="protein sequence ID" value="CAG9814653.1"/>
    <property type="molecule type" value="Genomic_DNA"/>
</dbReference>
<dbReference type="GO" id="GO:0008270">
    <property type="term" value="F:zinc ion binding"/>
    <property type="evidence" value="ECO:0007669"/>
    <property type="project" value="UniProtKB-KW"/>
</dbReference>
<evidence type="ECO:0000256" key="5">
    <source>
        <dbReference type="PROSITE-ProRule" id="PRU00309"/>
    </source>
</evidence>
<dbReference type="SMART" id="SM00980">
    <property type="entry name" value="THAP"/>
    <property type="match status" value="1"/>
</dbReference>
<dbReference type="PANTHER" id="PTHR46600:SF11">
    <property type="entry name" value="THAP DOMAIN-CONTAINING PROTEIN 10"/>
    <property type="match status" value="1"/>
</dbReference>
<dbReference type="OrthoDB" id="7683421at2759"/>
<dbReference type="PROSITE" id="PS50950">
    <property type="entry name" value="ZF_THAP"/>
    <property type="match status" value="1"/>
</dbReference>
<dbReference type="SUPFAM" id="SSF57716">
    <property type="entry name" value="Glucocorticoid receptor-like (DNA-binding domain)"/>
    <property type="match status" value="1"/>
</dbReference>
<proteinExistence type="predicted"/>
<evidence type="ECO:0000313" key="8">
    <source>
        <dbReference type="Proteomes" id="UP001153737"/>
    </source>
</evidence>
<reference evidence="7" key="1">
    <citation type="submission" date="2022-01" db="EMBL/GenBank/DDBJ databases">
        <authorList>
            <person name="King R."/>
        </authorList>
    </citation>
    <scope>NUCLEOTIDE SEQUENCE</scope>
</reference>
<dbReference type="PANTHER" id="PTHR46600">
    <property type="entry name" value="THAP DOMAIN-CONTAINING"/>
    <property type="match status" value="1"/>
</dbReference>
<name>A0A9N9WY56_PHACE</name>
<dbReference type="InterPro" id="IPR026516">
    <property type="entry name" value="THAP1/10"/>
</dbReference>
<feature type="domain" description="THAP-type" evidence="6">
    <location>
        <begin position="7"/>
        <end position="89"/>
    </location>
</feature>